<protein>
    <submittedName>
        <fullName evidence="5">Glycosyltransferase involved in cell wall biosynthesis</fullName>
    </submittedName>
</protein>
<sequence length="391" mass="42570">MARKDRTEAGEPPRIVWVSGAYGYDGDLIYFRDVFAEFVRRFPGGEIPVRRDFPVERYPELPLRPLLRFIRLGRSRRRVGDVEYLGVYRIPTPGTFVRLLRERAAAHILIEFSPTSLTGFVAARLTRRRVVLLIESDPAFRGAPGSRAALAVKRFVARRADAVVVSNAAGERFVRETLGVRHDRVVVGPYLTSAPAAPGDAGWEVEPADPARLLFLNSVTRRKGILQLVEALAGLGDGARGRWVLDVVGSGAELEAVRQRVDELGIAEQVAFHGRVPYSATGPHYAAADVVVCPTLADYRSLNGFEAVNAGKPVLISTYDGAHAEILAAAPAVRVIDPRDVASLTRALAETLEPEALAAAKRRAAAVPEDFTVDRVGENLERAVSIALSRA</sequence>
<keyword evidence="6" id="KW-1185">Reference proteome</keyword>
<dbReference type="EMBL" id="JACHVP010000004">
    <property type="protein sequence ID" value="MBB2968568.1"/>
    <property type="molecule type" value="Genomic_DNA"/>
</dbReference>
<proteinExistence type="predicted"/>
<dbReference type="GO" id="GO:0016757">
    <property type="term" value="F:glycosyltransferase activity"/>
    <property type="evidence" value="ECO:0007669"/>
    <property type="project" value="UniProtKB-KW"/>
</dbReference>
<evidence type="ECO:0000313" key="6">
    <source>
        <dbReference type="Proteomes" id="UP000538196"/>
    </source>
</evidence>
<reference evidence="5 6" key="1">
    <citation type="submission" date="2020-08" db="EMBL/GenBank/DDBJ databases">
        <title>Sequencing the genomes of 1000 actinobacteria strains.</title>
        <authorList>
            <person name="Klenk H.-P."/>
        </authorList>
    </citation>
    <scope>NUCLEOTIDE SEQUENCE [LARGE SCALE GENOMIC DNA]</scope>
    <source>
        <strain evidence="5 6">DSM 20146</strain>
    </source>
</reference>
<dbReference type="PANTHER" id="PTHR12526">
    <property type="entry name" value="GLYCOSYLTRANSFERASE"/>
    <property type="match status" value="1"/>
</dbReference>
<evidence type="ECO:0000256" key="2">
    <source>
        <dbReference type="ARBA" id="ARBA00022679"/>
    </source>
</evidence>
<dbReference type="PANTHER" id="PTHR12526:SF635">
    <property type="entry name" value="GLYCOSYL TRANSFERASE GROUP 1"/>
    <property type="match status" value="1"/>
</dbReference>
<keyword evidence="1" id="KW-0328">Glycosyltransferase</keyword>
<dbReference type="CDD" id="cd03801">
    <property type="entry name" value="GT4_PimA-like"/>
    <property type="match status" value="1"/>
</dbReference>
<dbReference type="AlphaFoldDB" id="A0A7W4UZF8"/>
<dbReference type="Pfam" id="PF00534">
    <property type="entry name" value="Glycos_transf_1"/>
    <property type="match status" value="1"/>
</dbReference>
<accession>A0A7W4UZF8</accession>
<dbReference type="SUPFAM" id="SSF53756">
    <property type="entry name" value="UDP-Glycosyltransferase/glycogen phosphorylase"/>
    <property type="match status" value="1"/>
</dbReference>
<comment type="caution">
    <text evidence="5">The sequence shown here is derived from an EMBL/GenBank/DDBJ whole genome shotgun (WGS) entry which is preliminary data.</text>
</comment>
<keyword evidence="2 5" id="KW-0808">Transferase</keyword>
<dbReference type="InterPro" id="IPR028098">
    <property type="entry name" value="Glyco_trans_4-like_N"/>
</dbReference>
<evidence type="ECO:0000259" key="3">
    <source>
        <dbReference type="Pfam" id="PF00534"/>
    </source>
</evidence>
<evidence type="ECO:0000259" key="4">
    <source>
        <dbReference type="Pfam" id="PF13579"/>
    </source>
</evidence>
<name>A0A7W4UZF8_LEIAQ</name>
<feature type="domain" description="Glycosyltransferase subfamily 4-like N-terminal" evidence="4">
    <location>
        <begin position="67"/>
        <end position="189"/>
    </location>
</feature>
<gene>
    <name evidence="5" type="ORF">FHX33_003344</name>
</gene>
<dbReference type="Gene3D" id="3.40.50.2000">
    <property type="entry name" value="Glycogen Phosphorylase B"/>
    <property type="match status" value="2"/>
</dbReference>
<dbReference type="InterPro" id="IPR001296">
    <property type="entry name" value="Glyco_trans_1"/>
</dbReference>
<dbReference type="Proteomes" id="UP000538196">
    <property type="component" value="Unassembled WGS sequence"/>
</dbReference>
<dbReference type="RefSeq" id="WP_183428742.1">
    <property type="nucleotide sequence ID" value="NZ_JACHVP010000004.1"/>
</dbReference>
<feature type="domain" description="Glycosyl transferase family 1" evidence="3">
    <location>
        <begin position="207"/>
        <end position="360"/>
    </location>
</feature>
<evidence type="ECO:0000256" key="1">
    <source>
        <dbReference type="ARBA" id="ARBA00022676"/>
    </source>
</evidence>
<organism evidence="5 6">
    <name type="scientific">Leifsonia aquatica</name>
    <name type="common">Corynebacterium aquaticum</name>
    <dbReference type="NCBI Taxonomy" id="144185"/>
    <lineage>
        <taxon>Bacteria</taxon>
        <taxon>Bacillati</taxon>
        <taxon>Actinomycetota</taxon>
        <taxon>Actinomycetes</taxon>
        <taxon>Micrococcales</taxon>
        <taxon>Microbacteriaceae</taxon>
        <taxon>Leifsonia</taxon>
    </lineage>
</organism>
<evidence type="ECO:0000313" key="5">
    <source>
        <dbReference type="EMBL" id="MBB2968568.1"/>
    </source>
</evidence>
<dbReference type="Pfam" id="PF13579">
    <property type="entry name" value="Glyco_trans_4_4"/>
    <property type="match status" value="1"/>
</dbReference>